<evidence type="ECO:0000313" key="1">
    <source>
        <dbReference type="EMBL" id="GAA0768920.1"/>
    </source>
</evidence>
<sequence length="207" mass="22739">MDYPRYDPQSANTPLSDEELQALDDLLHALPLDGAMNIEGLDGYLTALLVGPPLLDKLATADWLPLVWGGDAEGESHAPFPSGRKRKQATVWVLRHLQNLACLLRDKPDDWQPIFSVAEQGEKEYVSAQDWCAGFLSAVDLDPEAWSPLFDDPALGPLLVPVALLGGDADQLSPADAERLQDIEVVDELSRQVADMVGVLWAHRHQD</sequence>
<dbReference type="Gene3D" id="1.20.120.740">
    <property type="entry name" value="YgfB uncharacterised protein family UPF0149, PF03695"/>
    <property type="match status" value="1"/>
</dbReference>
<evidence type="ECO:0000313" key="2">
    <source>
        <dbReference type="Proteomes" id="UP001500279"/>
    </source>
</evidence>
<dbReference type="EMBL" id="BAAAEW010000047">
    <property type="protein sequence ID" value="GAA0768920.1"/>
    <property type="molecule type" value="Genomic_DNA"/>
</dbReference>
<protein>
    <recommendedName>
        <fullName evidence="3">YecA family protein</fullName>
    </recommendedName>
</protein>
<dbReference type="InterPro" id="IPR011978">
    <property type="entry name" value="YgfB-like"/>
</dbReference>
<dbReference type="NCBIfam" id="TIGR02292">
    <property type="entry name" value="ygfB_yecA"/>
    <property type="match status" value="1"/>
</dbReference>
<keyword evidence="2" id="KW-1185">Reference proteome</keyword>
<evidence type="ECO:0008006" key="3">
    <source>
        <dbReference type="Google" id="ProtNLM"/>
    </source>
</evidence>
<dbReference type="RefSeq" id="WP_141291026.1">
    <property type="nucleotide sequence ID" value="NZ_BAAAEW010000047.1"/>
</dbReference>
<proteinExistence type="predicted"/>
<accession>A0ABN1KJR2</accession>
<dbReference type="Pfam" id="PF03695">
    <property type="entry name" value="UPF0149"/>
    <property type="match status" value="1"/>
</dbReference>
<gene>
    <name evidence="1" type="ORF">GCM10009107_59200</name>
</gene>
<name>A0ABN1KJR2_9BURK</name>
<dbReference type="Proteomes" id="UP001500279">
    <property type="component" value="Unassembled WGS sequence"/>
</dbReference>
<comment type="caution">
    <text evidence="1">The sequence shown here is derived from an EMBL/GenBank/DDBJ whole genome shotgun (WGS) entry which is preliminary data.</text>
</comment>
<dbReference type="SUPFAM" id="SSF101327">
    <property type="entry name" value="YgfB-like"/>
    <property type="match status" value="1"/>
</dbReference>
<dbReference type="InterPro" id="IPR036255">
    <property type="entry name" value="YgfB-like_sf"/>
</dbReference>
<organism evidence="1 2">
    <name type="scientific">Ideonella azotifigens</name>
    <dbReference type="NCBI Taxonomy" id="513160"/>
    <lineage>
        <taxon>Bacteria</taxon>
        <taxon>Pseudomonadati</taxon>
        <taxon>Pseudomonadota</taxon>
        <taxon>Betaproteobacteria</taxon>
        <taxon>Burkholderiales</taxon>
        <taxon>Sphaerotilaceae</taxon>
        <taxon>Ideonella</taxon>
    </lineage>
</organism>
<reference evidence="1 2" key="1">
    <citation type="journal article" date="2019" name="Int. J. Syst. Evol. Microbiol.">
        <title>The Global Catalogue of Microorganisms (GCM) 10K type strain sequencing project: providing services to taxonomists for standard genome sequencing and annotation.</title>
        <authorList>
            <consortium name="The Broad Institute Genomics Platform"/>
            <consortium name="The Broad Institute Genome Sequencing Center for Infectious Disease"/>
            <person name="Wu L."/>
            <person name="Ma J."/>
        </authorList>
    </citation>
    <scope>NUCLEOTIDE SEQUENCE [LARGE SCALE GENOMIC DNA]</scope>
    <source>
        <strain evidence="1 2">JCM 15503</strain>
    </source>
</reference>